<proteinExistence type="predicted"/>
<keyword evidence="5" id="KW-1185">Reference proteome</keyword>
<dbReference type="InterPro" id="IPR020841">
    <property type="entry name" value="PKS_Beta-ketoAc_synthase_dom"/>
</dbReference>
<evidence type="ECO:0000256" key="1">
    <source>
        <dbReference type="ARBA" id="ARBA00022450"/>
    </source>
</evidence>
<dbReference type="OrthoDB" id="329835at2759"/>
<dbReference type="GO" id="GO:0006633">
    <property type="term" value="P:fatty acid biosynthetic process"/>
    <property type="evidence" value="ECO:0007669"/>
    <property type="project" value="TreeGrafter"/>
</dbReference>
<evidence type="ECO:0000256" key="2">
    <source>
        <dbReference type="ARBA" id="ARBA00022553"/>
    </source>
</evidence>
<gene>
    <name evidence="4" type="ORF">B4U79_07867</name>
</gene>
<dbReference type="Pfam" id="PF00109">
    <property type="entry name" value="ketoacyl-synt"/>
    <property type="match status" value="1"/>
</dbReference>
<protein>
    <recommendedName>
        <fullName evidence="3">Ketosynthase family 3 (KS3) domain-containing protein</fullName>
    </recommendedName>
</protein>
<comment type="caution">
    <text evidence="4">The sequence shown here is derived from an EMBL/GenBank/DDBJ whole genome shotgun (WGS) entry which is preliminary data.</text>
</comment>
<keyword evidence="1" id="KW-0596">Phosphopantetheine</keyword>
<reference evidence="4 5" key="1">
    <citation type="journal article" date="2018" name="Gigascience">
        <title>Genomes of trombidid mites reveal novel predicted allergens and laterally-transferred genes associated with secondary metabolism.</title>
        <authorList>
            <person name="Dong X."/>
            <person name="Chaisiri K."/>
            <person name="Xia D."/>
            <person name="Armstrong S.D."/>
            <person name="Fang Y."/>
            <person name="Donnelly M.J."/>
            <person name="Kadowaki T."/>
            <person name="McGarry J.W."/>
            <person name="Darby A.C."/>
            <person name="Makepeace B.L."/>
        </authorList>
    </citation>
    <scope>NUCLEOTIDE SEQUENCE [LARGE SCALE GENOMIC DNA]</scope>
    <source>
        <strain evidence="4">UoL-WK</strain>
    </source>
</reference>
<dbReference type="GO" id="GO:0005886">
    <property type="term" value="C:plasma membrane"/>
    <property type="evidence" value="ECO:0007669"/>
    <property type="project" value="TreeGrafter"/>
</dbReference>
<dbReference type="Gene3D" id="3.40.47.10">
    <property type="match status" value="1"/>
</dbReference>
<feature type="domain" description="Ketosynthase family 3 (KS3)" evidence="3">
    <location>
        <begin position="1"/>
        <end position="287"/>
    </location>
</feature>
<dbReference type="InterPro" id="IPR014031">
    <property type="entry name" value="Ketoacyl_synth_C"/>
</dbReference>
<evidence type="ECO:0000313" key="5">
    <source>
        <dbReference type="Proteomes" id="UP000285301"/>
    </source>
</evidence>
<keyword evidence="2" id="KW-0597">Phosphoprotein</keyword>
<dbReference type="Proteomes" id="UP000285301">
    <property type="component" value="Unassembled WGS sequence"/>
</dbReference>
<evidence type="ECO:0000313" key="4">
    <source>
        <dbReference type="EMBL" id="RWR98744.1"/>
    </source>
</evidence>
<dbReference type="CDD" id="cd00833">
    <property type="entry name" value="PKS"/>
    <property type="match status" value="1"/>
</dbReference>
<name>A0A3S3PW22_9ACAR</name>
<dbReference type="InterPro" id="IPR050091">
    <property type="entry name" value="PKS_NRPS_Biosynth_Enz"/>
</dbReference>
<dbReference type="GO" id="GO:0004312">
    <property type="term" value="F:fatty acid synthase activity"/>
    <property type="evidence" value="ECO:0007669"/>
    <property type="project" value="TreeGrafter"/>
</dbReference>
<organism evidence="4 5">
    <name type="scientific">Dinothrombium tinctorium</name>
    <dbReference type="NCBI Taxonomy" id="1965070"/>
    <lineage>
        <taxon>Eukaryota</taxon>
        <taxon>Metazoa</taxon>
        <taxon>Ecdysozoa</taxon>
        <taxon>Arthropoda</taxon>
        <taxon>Chelicerata</taxon>
        <taxon>Arachnida</taxon>
        <taxon>Acari</taxon>
        <taxon>Acariformes</taxon>
        <taxon>Trombidiformes</taxon>
        <taxon>Prostigmata</taxon>
        <taxon>Anystina</taxon>
        <taxon>Parasitengona</taxon>
        <taxon>Trombidioidea</taxon>
        <taxon>Trombidiidae</taxon>
        <taxon>Dinothrombium</taxon>
    </lineage>
</organism>
<evidence type="ECO:0000259" key="3">
    <source>
        <dbReference type="PROSITE" id="PS52004"/>
    </source>
</evidence>
<sequence length="287" mass="30847">DKFDANFFGISPEEALCIDPQQRFFLRIAWEAIEDAGLAASIFGSDTGVYIGYPEEKYLQILRHVNKESALGTHPPFTATRLSYHLDLRGPAFLVNAACSSSLLAAHLACEGLRNGDCKTAIAGGVSIDCLPLCIKTNIWNLAGFVKQGAKCRPFDENSQHMVIGEGCAAVVLKPLQDAIDDANHIYGVICSSGANQNGLTNGLSAPHPRGQCDLLVSSWKKAEIDPRQIEYFEAHGSGTKLGDTIELTAIQMAFDRFKAKKAQINNSNKACLGSVKANFGDLGEGA</sequence>
<dbReference type="GO" id="GO:0005737">
    <property type="term" value="C:cytoplasm"/>
    <property type="evidence" value="ECO:0007669"/>
    <property type="project" value="TreeGrafter"/>
</dbReference>
<dbReference type="PROSITE" id="PS52004">
    <property type="entry name" value="KS3_2"/>
    <property type="match status" value="1"/>
</dbReference>
<dbReference type="EMBL" id="NCKU01019324">
    <property type="protein sequence ID" value="RWR98744.1"/>
    <property type="molecule type" value="Genomic_DNA"/>
</dbReference>
<dbReference type="PANTHER" id="PTHR43775:SF37">
    <property type="entry name" value="SI:DKEY-61P9.11"/>
    <property type="match status" value="1"/>
</dbReference>
<dbReference type="Pfam" id="PF02801">
    <property type="entry name" value="Ketoacyl-synt_C"/>
    <property type="match status" value="1"/>
</dbReference>
<dbReference type="InterPro" id="IPR014030">
    <property type="entry name" value="Ketoacyl_synth_N"/>
</dbReference>
<dbReference type="STRING" id="1965070.A0A3S3PW22"/>
<dbReference type="AlphaFoldDB" id="A0A3S3PW22"/>
<dbReference type="InterPro" id="IPR016039">
    <property type="entry name" value="Thiolase-like"/>
</dbReference>
<feature type="non-terminal residue" evidence="4">
    <location>
        <position position="287"/>
    </location>
</feature>
<dbReference type="PANTHER" id="PTHR43775">
    <property type="entry name" value="FATTY ACID SYNTHASE"/>
    <property type="match status" value="1"/>
</dbReference>
<dbReference type="SMART" id="SM00825">
    <property type="entry name" value="PKS_KS"/>
    <property type="match status" value="1"/>
</dbReference>
<dbReference type="SUPFAM" id="SSF53901">
    <property type="entry name" value="Thiolase-like"/>
    <property type="match status" value="1"/>
</dbReference>
<accession>A0A3S3PW22</accession>
<feature type="non-terminal residue" evidence="4">
    <location>
        <position position="1"/>
    </location>
</feature>